<proteinExistence type="predicted"/>
<comment type="caution">
    <text evidence="1">The sequence shown here is derived from an EMBL/GenBank/DDBJ whole genome shotgun (WGS) entry which is preliminary data.</text>
</comment>
<sequence length="71" mass="7972">MAKHIISLEEKDIDFLVFIDPTLLIFAPMPLVTLAEDGCESKIKTIKMIEISKCVVTKKANITSPRIHCKT</sequence>
<evidence type="ECO:0000313" key="2">
    <source>
        <dbReference type="Proteomes" id="UP001314181"/>
    </source>
</evidence>
<accession>A0ABP0ES89</accession>
<gene>
    <name evidence="1" type="ORF">CAXC1_180035</name>
</gene>
<reference evidence="1 2" key="1">
    <citation type="submission" date="2024-01" db="EMBL/GenBank/DDBJ databases">
        <authorList>
            <person name="Kunselman E."/>
        </authorList>
    </citation>
    <scope>NUCLEOTIDE SEQUENCE [LARGE SCALE GENOMIC DNA]</scope>
    <source>
        <strain evidence="1">2 abalone samples</strain>
    </source>
</reference>
<organism evidence="1 2">
    <name type="scientific">Candidatus Xenohaliotis californiensis</name>
    <dbReference type="NCBI Taxonomy" id="84677"/>
    <lineage>
        <taxon>Bacteria</taxon>
        <taxon>Pseudomonadati</taxon>
        <taxon>Pseudomonadota</taxon>
        <taxon>Alphaproteobacteria</taxon>
        <taxon>Rickettsiales</taxon>
        <taxon>Anaplasmataceae</taxon>
        <taxon>Candidatus Xenohaliotis</taxon>
    </lineage>
</organism>
<name>A0ABP0ES89_9RICK</name>
<keyword evidence="2" id="KW-1185">Reference proteome</keyword>
<dbReference type="Proteomes" id="UP001314181">
    <property type="component" value="Unassembled WGS sequence"/>
</dbReference>
<protein>
    <submittedName>
        <fullName evidence="1">Uncharacterized protein</fullName>
    </submittedName>
</protein>
<dbReference type="EMBL" id="CAWVOK010000009">
    <property type="protein sequence ID" value="CAK8162527.1"/>
    <property type="molecule type" value="Genomic_DNA"/>
</dbReference>
<evidence type="ECO:0000313" key="1">
    <source>
        <dbReference type="EMBL" id="CAK8162527.1"/>
    </source>
</evidence>